<comment type="similarity">
    <text evidence="15">Belongs to the NUP153 family.</text>
</comment>
<organism evidence="22 23">
    <name type="scientific">Sipha flava</name>
    <name type="common">yellow sugarcane aphid</name>
    <dbReference type="NCBI Taxonomy" id="143950"/>
    <lineage>
        <taxon>Eukaryota</taxon>
        <taxon>Metazoa</taxon>
        <taxon>Ecdysozoa</taxon>
        <taxon>Arthropoda</taxon>
        <taxon>Hexapoda</taxon>
        <taxon>Insecta</taxon>
        <taxon>Pterygota</taxon>
        <taxon>Neoptera</taxon>
        <taxon>Paraneoptera</taxon>
        <taxon>Hemiptera</taxon>
        <taxon>Sternorrhyncha</taxon>
        <taxon>Aphidomorpha</taxon>
        <taxon>Aphidoidea</taxon>
        <taxon>Aphididae</taxon>
        <taxon>Sipha</taxon>
    </lineage>
</organism>
<evidence type="ECO:0000256" key="16">
    <source>
        <dbReference type="ARBA" id="ARBA00068609"/>
    </source>
</evidence>
<keyword evidence="10" id="KW-0811">Translocation</keyword>
<evidence type="ECO:0000259" key="21">
    <source>
        <dbReference type="PROSITE" id="PS50199"/>
    </source>
</evidence>
<dbReference type="GeneID" id="112689525"/>
<comment type="cofactor">
    <cofactor evidence="1">
        <name>Zn(2+)</name>
        <dbReference type="ChEBI" id="CHEBI:29105"/>
    </cofactor>
</comment>
<keyword evidence="11" id="KW-0238">DNA-binding</keyword>
<evidence type="ECO:0000313" key="22">
    <source>
        <dbReference type="Proteomes" id="UP000694846"/>
    </source>
</evidence>
<keyword evidence="9" id="KW-0653">Protein transport</keyword>
<evidence type="ECO:0000256" key="8">
    <source>
        <dbReference type="ARBA" id="ARBA00022833"/>
    </source>
</evidence>
<protein>
    <recommendedName>
        <fullName evidence="16">Nuclear pore complex protein Nup153</fullName>
    </recommendedName>
    <alternativeName>
        <fullName evidence="18">153 kDa nucleoporin</fullName>
    </alternativeName>
    <alternativeName>
        <fullName evidence="17">Nucleoporin Nup153</fullName>
    </alternativeName>
</protein>
<evidence type="ECO:0000256" key="17">
    <source>
        <dbReference type="ARBA" id="ARBA00078197"/>
    </source>
</evidence>
<proteinExistence type="inferred from homology"/>
<feature type="region of interest" description="Disordered" evidence="20">
    <location>
        <begin position="1140"/>
        <end position="1163"/>
    </location>
</feature>
<evidence type="ECO:0000256" key="1">
    <source>
        <dbReference type="ARBA" id="ARBA00001947"/>
    </source>
</evidence>
<dbReference type="GO" id="GO:0006606">
    <property type="term" value="P:protein import into nucleus"/>
    <property type="evidence" value="ECO:0007669"/>
    <property type="project" value="TreeGrafter"/>
</dbReference>
<keyword evidence="8" id="KW-0862">Zinc</keyword>
<comment type="subcellular location">
    <subcellularLocation>
        <location evidence="2">Nucleus membrane</location>
    </subcellularLocation>
    <subcellularLocation>
        <location evidence="3">Nucleus</location>
        <location evidence="3">Nuclear pore complex</location>
    </subcellularLocation>
</comment>
<dbReference type="Gene3D" id="4.10.1060.10">
    <property type="entry name" value="Zinc finger, RanBP2-type"/>
    <property type="match status" value="3"/>
</dbReference>
<evidence type="ECO:0000256" key="10">
    <source>
        <dbReference type="ARBA" id="ARBA00023010"/>
    </source>
</evidence>
<evidence type="ECO:0000256" key="14">
    <source>
        <dbReference type="ARBA" id="ARBA00023242"/>
    </source>
</evidence>
<dbReference type="PANTHER" id="PTHR23193">
    <property type="entry name" value="NUCLEAR PORE COMPLEX PROTEIN NUP"/>
    <property type="match status" value="1"/>
</dbReference>
<keyword evidence="13" id="KW-0472">Membrane</keyword>
<reference evidence="23" key="1">
    <citation type="submission" date="2025-08" db="UniProtKB">
        <authorList>
            <consortium name="RefSeq"/>
        </authorList>
    </citation>
    <scope>IDENTIFICATION</scope>
    <source>
        <tissue evidence="23">Whole body</tissue>
    </source>
</reference>
<feature type="region of interest" description="Disordered" evidence="20">
    <location>
        <begin position="922"/>
        <end position="946"/>
    </location>
</feature>
<evidence type="ECO:0000256" key="6">
    <source>
        <dbReference type="ARBA" id="ARBA00022771"/>
    </source>
</evidence>
<dbReference type="RefSeq" id="XP_025419068.1">
    <property type="nucleotide sequence ID" value="XM_025563283.1"/>
</dbReference>
<dbReference type="GO" id="GO:0008139">
    <property type="term" value="F:nuclear localization sequence binding"/>
    <property type="evidence" value="ECO:0007669"/>
    <property type="project" value="TreeGrafter"/>
</dbReference>
<evidence type="ECO:0000256" key="12">
    <source>
        <dbReference type="ARBA" id="ARBA00023132"/>
    </source>
</evidence>
<gene>
    <name evidence="23" type="primary">LOC112689525</name>
</gene>
<dbReference type="InterPro" id="IPR001876">
    <property type="entry name" value="Znf_RanBP2"/>
</dbReference>
<dbReference type="GO" id="GO:0005643">
    <property type="term" value="C:nuclear pore"/>
    <property type="evidence" value="ECO:0007669"/>
    <property type="project" value="UniProtKB-SubCell"/>
</dbReference>
<dbReference type="PANTHER" id="PTHR23193:SF23">
    <property type="entry name" value="NUCLEAR PORE COMPLEX PROTEIN NUP153"/>
    <property type="match status" value="1"/>
</dbReference>
<dbReference type="SUPFAM" id="SSF90209">
    <property type="entry name" value="Ran binding protein zinc finger-like"/>
    <property type="match status" value="2"/>
</dbReference>
<feature type="domain" description="RanBP2-type" evidence="21">
    <location>
        <begin position="629"/>
        <end position="658"/>
    </location>
</feature>
<evidence type="ECO:0000256" key="11">
    <source>
        <dbReference type="ARBA" id="ARBA00023125"/>
    </source>
</evidence>
<feature type="region of interest" description="Disordered" evidence="20">
    <location>
        <begin position="342"/>
        <end position="361"/>
    </location>
</feature>
<evidence type="ECO:0000256" key="7">
    <source>
        <dbReference type="ARBA" id="ARBA00022816"/>
    </source>
</evidence>
<dbReference type="SMART" id="SM00547">
    <property type="entry name" value="ZnF_RBZ"/>
    <property type="match status" value="3"/>
</dbReference>
<keyword evidence="14" id="KW-0539">Nucleus</keyword>
<dbReference type="GO" id="GO:0006405">
    <property type="term" value="P:RNA export from nucleus"/>
    <property type="evidence" value="ECO:0007669"/>
    <property type="project" value="TreeGrafter"/>
</dbReference>
<evidence type="ECO:0000256" key="15">
    <source>
        <dbReference type="ARBA" id="ARBA00060842"/>
    </source>
</evidence>
<dbReference type="PROSITE" id="PS01358">
    <property type="entry name" value="ZF_RANBP2_1"/>
    <property type="match status" value="3"/>
</dbReference>
<evidence type="ECO:0000313" key="23">
    <source>
        <dbReference type="RefSeq" id="XP_025419068.1"/>
    </source>
</evidence>
<dbReference type="PROSITE" id="PS50199">
    <property type="entry name" value="ZF_RANBP2_2"/>
    <property type="match status" value="3"/>
</dbReference>
<keyword evidence="4" id="KW-0813">Transport</keyword>
<evidence type="ECO:0000256" key="13">
    <source>
        <dbReference type="ARBA" id="ARBA00023136"/>
    </source>
</evidence>
<dbReference type="AlphaFoldDB" id="A0A8B8G875"/>
<dbReference type="InterPro" id="IPR026054">
    <property type="entry name" value="Nucleoporin"/>
</dbReference>
<dbReference type="GO" id="GO:0008270">
    <property type="term" value="F:zinc ion binding"/>
    <property type="evidence" value="ECO:0007669"/>
    <property type="project" value="UniProtKB-KW"/>
</dbReference>
<evidence type="ECO:0000256" key="4">
    <source>
        <dbReference type="ARBA" id="ARBA00022448"/>
    </source>
</evidence>
<dbReference type="GO" id="GO:0017056">
    <property type="term" value="F:structural constituent of nuclear pore"/>
    <property type="evidence" value="ECO:0007669"/>
    <property type="project" value="TreeGrafter"/>
</dbReference>
<keyword evidence="6 19" id="KW-0863">Zinc-finger</keyword>
<evidence type="ECO:0000256" key="5">
    <source>
        <dbReference type="ARBA" id="ARBA00022723"/>
    </source>
</evidence>
<dbReference type="GO" id="GO:0051028">
    <property type="term" value="P:mRNA transport"/>
    <property type="evidence" value="ECO:0007669"/>
    <property type="project" value="UniProtKB-KW"/>
</dbReference>
<feature type="region of interest" description="Disordered" evidence="20">
    <location>
        <begin position="440"/>
        <end position="465"/>
    </location>
</feature>
<sequence>MKPYDKSNSFIHRVTKRVSGLIPGTAWMNSFLSETQSNDDPISLSENNDQPPVKKLCTSNNTFTANSNYRSSLDTKPSINSTDDLRNFHVNVVSPEISAVTCVPSTSKQSPKFTSLSNSSLQGYDVGNKSSLKRKSEVGEITNINQQIPKTIAFNFASSTPTLVTTNNLTGASTSLKRSFNSDKFSSNEFSTPTSTKLIKTRENESQSLLKFRETTKPLSTASFRWDTFVNYGELSERQKLFAQKSPLNCSHVMYGGNSARSTLSKILGNTPPIHRKTVIPISPTNTEIRTTSSILLENISTKDKEIEENKFIIEPKVHLRHKADQKSVPLKVETTIKHVETTPEKANDKSRDVSSICSGRDSSRKLRANISKKARGLMPEEHEMPTKVDLPNISLTMPILPNIKLSNNGIEDNEFKFNQPLTIEQFSLQIAEKTCRKKQKTNIKKTQITNTGLNSNDHSNSLAQNSSYNVSTFDTFKNETEKDSMLKNKILETNDKVLDTCKLDQNSKDTSTKKSIDSSDSILESKNKVNDSSQLSVSNENNSSLPQKLTVAHKKWTCDTCWVSNDSEKVSCIACQTPKPGCSQIPLKVSKSSTWTCENCWVPNKNEIDACVACQSQKPGTTKKVIEESSTWTCDACWVKNKNECISCISCGTAKPGCVIENKPQISTQFKFGLNNNSEKFGESGGTQFKFGFDGGKIGQTSSQFKFGSTAFKSSENGKFESSVPEFKFGVNNIKTDQSLGTFKFGTDSVIGQSNKALNYEKNTTTDQPNDSKFKFSFENKSDQPENQFEFSNTSTSKPIAQFKFGLNNMESDKSVQQSLTSDSKDAQSTNELKCVVNNKNEFKEIQNKSIPFRFGDPKKVENSTPQVTLESNEINCNSNALVDIGHKNEVKTNLLWDKKDKIESKPLNFGIPQTLQSTVENSSTTQMVNGHSHSNETSNEDQKPSLIKTSQLFSFSSLGKQDQHLFDGQKNPATFTFGSATTDNKSFIAPISTTSSFSSTAPVFGASNSIFSSGPSTSIPATLGSSVAAPQFSFGSIAPSSSNSFFSKPVKDNDNKLLASNSFTATTNLGFSFGSQSTPVFNVPNSGVLVKSSVLADDSVKSTPNIFNQSQSNTKQAIKLDPNAPLSINFTGGATTQFTAKPETKEPPTKRKILKPVRRIR</sequence>
<dbReference type="OrthoDB" id="79830at2759"/>
<evidence type="ECO:0000256" key="19">
    <source>
        <dbReference type="PROSITE-ProRule" id="PRU00322"/>
    </source>
</evidence>
<keyword evidence="7" id="KW-0509">mRNA transport</keyword>
<feature type="compositionally biased region" description="Basic residues" evidence="20">
    <location>
        <begin position="1152"/>
        <end position="1163"/>
    </location>
</feature>
<dbReference type="GO" id="GO:0031965">
    <property type="term" value="C:nuclear membrane"/>
    <property type="evidence" value="ECO:0007669"/>
    <property type="project" value="UniProtKB-SubCell"/>
</dbReference>
<accession>A0A8B8G875</accession>
<feature type="region of interest" description="Disordered" evidence="20">
    <location>
        <begin position="526"/>
        <end position="545"/>
    </location>
</feature>
<feature type="compositionally biased region" description="Polar residues" evidence="20">
    <location>
        <begin position="453"/>
        <end position="465"/>
    </location>
</feature>
<evidence type="ECO:0000256" key="9">
    <source>
        <dbReference type="ARBA" id="ARBA00022927"/>
    </source>
</evidence>
<keyword evidence="5" id="KW-0479">Metal-binding</keyword>
<name>A0A8B8G875_9HEMI</name>
<keyword evidence="22" id="KW-1185">Reference proteome</keyword>
<keyword evidence="12" id="KW-0906">Nuclear pore complex</keyword>
<feature type="domain" description="RanBP2-type" evidence="21">
    <location>
        <begin position="592"/>
        <end position="621"/>
    </location>
</feature>
<dbReference type="GO" id="GO:0003677">
    <property type="term" value="F:DNA binding"/>
    <property type="evidence" value="ECO:0007669"/>
    <property type="project" value="UniProtKB-KW"/>
</dbReference>
<feature type="compositionally biased region" description="Polar residues" evidence="20">
    <location>
        <begin position="531"/>
        <end position="545"/>
    </location>
</feature>
<evidence type="ECO:0000256" key="18">
    <source>
        <dbReference type="ARBA" id="ARBA00079437"/>
    </source>
</evidence>
<feature type="compositionally biased region" description="Basic and acidic residues" evidence="20">
    <location>
        <begin position="342"/>
        <end position="353"/>
    </location>
</feature>
<feature type="compositionally biased region" description="Polar residues" evidence="20">
    <location>
        <begin position="922"/>
        <end position="939"/>
    </location>
</feature>
<dbReference type="InterPro" id="IPR036443">
    <property type="entry name" value="Znf_RanBP2_sf"/>
</dbReference>
<dbReference type="Proteomes" id="UP000694846">
    <property type="component" value="Unplaced"/>
</dbReference>
<evidence type="ECO:0000256" key="20">
    <source>
        <dbReference type="SAM" id="MobiDB-lite"/>
    </source>
</evidence>
<feature type="domain" description="RanBP2-type" evidence="21">
    <location>
        <begin position="553"/>
        <end position="582"/>
    </location>
</feature>
<evidence type="ECO:0000256" key="2">
    <source>
        <dbReference type="ARBA" id="ARBA00004126"/>
    </source>
</evidence>
<evidence type="ECO:0000256" key="3">
    <source>
        <dbReference type="ARBA" id="ARBA00004567"/>
    </source>
</evidence>
<dbReference type="Pfam" id="PF00641">
    <property type="entry name" value="Zn_ribbon_RanBP"/>
    <property type="match status" value="1"/>
</dbReference>